<organism evidence="10">
    <name type="scientific">Campoletis chlorideae</name>
    <dbReference type="NCBI Taxonomy" id="219166"/>
    <lineage>
        <taxon>Eukaryota</taxon>
        <taxon>Metazoa</taxon>
        <taxon>Ecdysozoa</taxon>
        <taxon>Arthropoda</taxon>
        <taxon>Hexapoda</taxon>
        <taxon>Insecta</taxon>
        <taxon>Pterygota</taxon>
        <taxon>Neoptera</taxon>
        <taxon>Endopterygota</taxon>
        <taxon>Hymenoptera</taxon>
        <taxon>Apocrita</taxon>
        <taxon>Ichneumonoidea</taxon>
        <taxon>Ichneumonidae</taxon>
        <taxon>Campopleginae</taxon>
        <taxon>Dusona group</taxon>
        <taxon>Campoletis</taxon>
    </lineage>
</organism>
<feature type="transmembrane region" description="Helical" evidence="9">
    <location>
        <begin position="184"/>
        <end position="205"/>
    </location>
</feature>
<evidence type="ECO:0000256" key="3">
    <source>
        <dbReference type="ARBA" id="ARBA00022692"/>
    </source>
</evidence>
<protein>
    <recommendedName>
        <fullName evidence="9">Odorant receptor</fullName>
    </recommendedName>
</protein>
<keyword evidence="8 9" id="KW-0807">Transducer</keyword>
<dbReference type="InterPro" id="IPR004117">
    <property type="entry name" value="7tm6_olfct_rcpt"/>
</dbReference>
<feature type="transmembrane region" description="Helical" evidence="9">
    <location>
        <begin position="119"/>
        <end position="138"/>
    </location>
</feature>
<dbReference type="AlphaFoldDB" id="A0A346D415"/>
<reference evidence="10" key="1">
    <citation type="journal article" date="2018" name="Insect Mol. Biol.">
        <title>An odorant receptor mediates the attractiveness of cis-jasmone to Campoletis chlorideae, the endoparasitoid of Helicoverpa armigera.</title>
        <authorList>
            <person name="Sun Y.L."/>
            <person name="Dong J.F."/>
            <person name="Ning C."/>
            <person name="Ding P.P."/>
            <person name="Huang L.Q."/>
            <person name="Sun J.G."/>
            <person name="Wang C.Z."/>
        </authorList>
    </citation>
    <scope>NUCLEOTIDE SEQUENCE</scope>
    <source>
        <strain evidence="10">CchlOR57</strain>
    </source>
</reference>
<evidence type="ECO:0000256" key="8">
    <source>
        <dbReference type="ARBA" id="ARBA00023224"/>
    </source>
</evidence>
<feature type="transmembrane region" description="Helical" evidence="9">
    <location>
        <begin position="33"/>
        <end position="53"/>
    </location>
</feature>
<dbReference type="GO" id="GO:0007165">
    <property type="term" value="P:signal transduction"/>
    <property type="evidence" value="ECO:0007669"/>
    <property type="project" value="UniProtKB-KW"/>
</dbReference>
<keyword evidence="2 9" id="KW-0716">Sensory transduction</keyword>
<evidence type="ECO:0000256" key="9">
    <source>
        <dbReference type="RuleBase" id="RU351113"/>
    </source>
</evidence>
<dbReference type="GO" id="GO:0005549">
    <property type="term" value="F:odorant binding"/>
    <property type="evidence" value="ECO:0007669"/>
    <property type="project" value="InterPro"/>
</dbReference>
<evidence type="ECO:0000313" key="10">
    <source>
        <dbReference type="EMBL" id="AXM05185.1"/>
    </source>
</evidence>
<comment type="similarity">
    <text evidence="9">Belongs to the insect chemoreceptor superfamily. Heteromeric odorant receptor channel (TC 1.A.69) family.</text>
</comment>
<dbReference type="PANTHER" id="PTHR21137:SF43">
    <property type="entry name" value="ODORANT RECEPTOR 47A-RELATED"/>
    <property type="match status" value="1"/>
</dbReference>
<accession>A0A346D415</accession>
<evidence type="ECO:0000256" key="1">
    <source>
        <dbReference type="ARBA" id="ARBA00004141"/>
    </source>
</evidence>
<evidence type="ECO:0000256" key="2">
    <source>
        <dbReference type="ARBA" id="ARBA00022606"/>
    </source>
</evidence>
<sequence length="393" mass="45664">MDIFDRRYYRMNRLLMVALGLWPYQPLKQRRVQWVLVHLAVLTVCFVQGVKLIQYWGNIDMMVECMVPMGVQIVACLKSSNCIFNRMKMGQLLDLMKKDWAGVENEAELTILEGYAKTGFLLGFSYVVFVYGSLAIYLTVPLTPQILDIISPLNETRPRQFLYEVEYMIFDKDDHYVSIMIHNYFGSIVAILIVVSVDAMLLAYVHHICGMFSIIGYRLENVFKDTDADDNYSRDIENEKIYPHIANCVSYHGQILEFARLIETSYSTSFLFQMAASMLMISATGLQVVSHLGSYDQVFRHGQFIIGQLFHLFVNSWPSQMLTDHTFRFRESLYFAKWYRFSLRGRHLLRLAMLRSLKPCRMTAGNLYVMSVESFGTVVQRSMSYFTVLVSLR</sequence>
<dbReference type="GO" id="GO:0005886">
    <property type="term" value="C:plasma membrane"/>
    <property type="evidence" value="ECO:0007669"/>
    <property type="project" value="UniProtKB-SubCell"/>
</dbReference>
<keyword evidence="6 9" id="KW-0472">Membrane</keyword>
<comment type="subcellular location">
    <subcellularLocation>
        <location evidence="9">Cell membrane</location>
        <topology evidence="9">Multi-pass membrane protein</topology>
    </subcellularLocation>
    <subcellularLocation>
        <location evidence="1">Membrane</location>
        <topology evidence="1">Multi-pass membrane protein</topology>
    </subcellularLocation>
</comment>
<dbReference type="PANTHER" id="PTHR21137">
    <property type="entry name" value="ODORANT RECEPTOR"/>
    <property type="match status" value="1"/>
</dbReference>
<reference evidence="10" key="2">
    <citation type="submission" date="2018-01" db="EMBL/GenBank/DDBJ databases">
        <authorList>
            <person name="Gaut B.S."/>
            <person name="Morton B.R."/>
            <person name="Clegg M.T."/>
            <person name="Duvall M.R."/>
        </authorList>
    </citation>
    <scope>NUCLEOTIDE SEQUENCE</scope>
    <source>
        <strain evidence="10">CchlOR57</strain>
    </source>
</reference>
<comment type="caution">
    <text evidence="9">Lacks conserved residue(s) required for the propagation of feature annotation.</text>
</comment>
<dbReference type="EMBL" id="MG859357">
    <property type="protein sequence ID" value="AXM05185.1"/>
    <property type="molecule type" value="mRNA"/>
</dbReference>
<evidence type="ECO:0000256" key="5">
    <source>
        <dbReference type="ARBA" id="ARBA00022989"/>
    </source>
</evidence>
<evidence type="ECO:0000256" key="7">
    <source>
        <dbReference type="ARBA" id="ARBA00023170"/>
    </source>
</evidence>
<dbReference type="Pfam" id="PF02949">
    <property type="entry name" value="7tm_6"/>
    <property type="match status" value="1"/>
</dbReference>
<proteinExistence type="evidence at transcript level"/>
<evidence type="ECO:0000256" key="4">
    <source>
        <dbReference type="ARBA" id="ARBA00022725"/>
    </source>
</evidence>
<name>A0A346D415_9HYME</name>
<keyword evidence="4 9" id="KW-0552">Olfaction</keyword>
<keyword evidence="3 9" id="KW-0812">Transmembrane</keyword>
<keyword evidence="5 9" id="KW-1133">Transmembrane helix</keyword>
<dbReference type="GO" id="GO:0004984">
    <property type="term" value="F:olfactory receptor activity"/>
    <property type="evidence" value="ECO:0007669"/>
    <property type="project" value="InterPro"/>
</dbReference>
<keyword evidence="7 9" id="KW-0675">Receptor</keyword>
<evidence type="ECO:0000256" key="6">
    <source>
        <dbReference type="ARBA" id="ARBA00023136"/>
    </source>
</evidence>